<evidence type="ECO:0000256" key="1">
    <source>
        <dbReference type="SAM" id="MobiDB-lite"/>
    </source>
</evidence>
<organism evidence="2 3">
    <name type="scientific">Suhomyces tanzawaensis NRRL Y-17324</name>
    <dbReference type="NCBI Taxonomy" id="984487"/>
    <lineage>
        <taxon>Eukaryota</taxon>
        <taxon>Fungi</taxon>
        <taxon>Dikarya</taxon>
        <taxon>Ascomycota</taxon>
        <taxon>Saccharomycotina</taxon>
        <taxon>Pichiomycetes</taxon>
        <taxon>Debaryomycetaceae</taxon>
        <taxon>Suhomyces</taxon>
    </lineage>
</organism>
<evidence type="ECO:0000313" key="3">
    <source>
        <dbReference type="Proteomes" id="UP000094285"/>
    </source>
</evidence>
<dbReference type="GeneID" id="30981527"/>
<dbReference type="AlphaFoldDB" id="A0A1E4SNI0"/>
<dbReference type="EMBL" id="KV453910">
    <property type="protein sequence ID" value="ODV81081.1"/>
    <property type="molecule type" value="Genomic_DNA"/>
</dbReference>
<gene>
    <name evidence="2" type="ORF">CANTADRAFT_25340</name>
</gene>
<feature type="compositionally biased region" description="Polar residues" evidence="1">
    <location>
        <begin position="113"/>
        <end position="148"/>
    </location>
</feature>
<accession>A0A1E4SNI0</accession>
<proteinExistence type="predicted"/>
<name>A0A1E4SNI0_9ASCO</name>
<feature type="region of interest" description="Disordered" evidence="1">
    <location>
        <begin position="238"/>
        <end position="262"/>
    </location>
</feature>
<feature type="region of interest" description="Disordered" evidence="1">
    <location>
        <begin position="46"/>
        <end position="148"/>
    </location>
</feature>
<sequence length="262" mass="28227">MSQIQPVQVQQNGDEPHARPVLPSGVTINGDRRQVKNRFGWVRRLMQGQSRQSGSLVARSSDAVARPKARTHKSQVGNSNSIEEQPAERRRKHSAGSLPSFDSDFAEVRSDSDQTTGSDNISTTPLKSIVSAQSTKSPSILSNVNNDQNSLNASTAETSIAPSVTTNYVASGQPPALHSLQDRDSESIVTLASSSRRIRRRSIDTNCSTAGIPPASIMERLSVQPTTANSTYAVSVRTSQLDPSQSSMYDSTDQTSSVRSVD</sequence>
<protein>
    <submittedName>
        <fullName evidence="2">Uncharacterized protein</fullName>
    </submittedName>
</protein>
<dbReference type="OrthoDB" id="5377012at2759"/>
<feature type="compositionally biased region" description="Polar residues" evidence="1">
    <location>
        <begin position="74"/>
        <end position="83"/>
    </location>
</feature>
<dbReference type="RefSeq" id="XP_020066203.1">
    <property type="nucleotide sequence ID" value="XM_020207390.1"/>
</dbReference>
<evidence type="ECO:0000313" key="2">
    <source>
        <dbReference type="EMBL" id="ODV81081.1"/>
    </source>
</evidence>
<keyword evidence="3" id="KW-1185">Reference proteome</keyword>
<dbReference type="Proteomes" id="UP000094285">
    <property type="component" value="Unassembled WGS sequence"/>
</dbReference>
<feature type="compositionally biased region" description="Polar residues" evidence="1">
    <location>
        <begin position="1"/>
        <end position="13"/>
    </location>
</feature>
<reference evidence="3" key="1">
    <citation type="submission" date="2016-05" db="EMBL/GenBank/DDBJ databases">
        <title>Comparative genomics of biotechnologically important yeasts.</title>
        <authorList>
            <consortium name="DOE Joint Genome Institute"/>
            <person name="Riley R."/>
            <person name="Haridas S."/>
            <person name="Wolfe K.H."/>
            <person name="Lopes M.R."/>
            <person name="Hittinger C.T."/>
            <person name="Goker M."/>
            <person name="Salamov A."/>
            <person name="Wisecaver J."/>
            <person name="Long T.M."/>
            <person name="Aerts A.L."/>
            <person name="Barry K."/>
            <person name="Choi C."/>
            <person name="Clum A."/>
            <person name="Coughlan A.Y."/>
            <person name="Deshpande S."/>
            <person name="Douglass A.P."/>
            <person name="Hanson S.J."/>
            <person name="Klenk H.-P."/>
            <person name="Labutti K."/>
            <person name="Lapidus A."/>
            <person name="Lindquist E."/>
            <person name="Lipzen A."/>
            <person name="Meier-Kolthoff J.P."/>
            <person name="Ohm R.A."/>
            <person name="Otillar R.P."/>
            <person name="Pangilinan J."/>
            <person name="Peng Y."/>
            <person name="Rokas A."/>
            <person name="Rosa C.A."/>
            <person name="Scheuner C."/>
            <person name="Sibirny A.A."/>
            <person name="Slot J.C."/>
            <person name="Stielow J.B."/>
            <person name="Sun H."/>
            <person name="Kurtzman C.P."/>
            <person name="Blackwell M."/>
            <person name="Grigoriev I.V."/>
            <person name="Jeffries T.W."/>
        </authorList>
    </citation>
    <scope>NUCLEOTIDE SEQUENCE [LARGE SCALE GENOMIC DNA]</scope>
    <source>
        <strain evidence="3">NRRL Y-17324</strain>
    </source>
</reference>
<feature type="region of interest" description="Disordered" evidence="1">
    <location>
        <begin position="1"/>
        <end position="30"/>
    </location>
</feature>